<dbReference type="GO" id="GO:0009055">
    <property type="term" value="F:electron transfer activity"/>
    <property type="evidence" value="ECO:0007669"/>
    <property type="project" value="InterPro"/>
</dbReference>
<dbReference type="PANTHER" id="PTHR11961">
    <property type="entry name" value="CYTOCHROME C"/>
    <property type="match status" value="1"/>
</dbReference>
<feature type="domain" description="Cytochrome c" evidence="8">
    <location>
        <begin position="21"/>
        <end position="118"/>
    </location>
</feature>
<evidence type="ECO:0000256" key="4">
    <source>
        <dbReference type="ARBA" id="ARBA00022982"/>
    </source>
</evidence>
<dbReference type="InterPro" id="IPR036909">
    <property type="entry name" value="Cyt_c-like_dom_sf"/>
</dbReference>
<feature type="chain" id="PRO_5002874278" evidence="7">
    <location>
        <begin position="21"/>
        <end position="118"/>
    </location>
</feature>
<dbReference type="Proteomes" id="UP000008207">
    <property type="component" value="Chromosome"/>
</dbReference>
<dbReference type="SUPFAM" id="SSF46626">
    <property type="entry name" value="Cytochrome c"/>
    <property type="match status" value="1"/>
</dbReference>
<dbReference type="eggNOG" id="COG3474">
    <property type="taxonomic scope" value="Bacteria"/>
</dbReference>
<evidence type="ECO:0000313" key="10">
    <source>
        <dbReference type="Proteomes" id="UP000008207"/>
    </source>
</evidence>
<evidence type="ECO:0000256" key="5">
    <source>
        <dbReference type="ARBA" id="ARBA00023004"/>
    </source>
</evidence>
<dbReference type="OrthoDB" id="9805828at2"/>
<accession>B8ID58</accession>
<evidence type="ECO:0000256" key="2">
    <source>
        <dbReference type="ARBA" id="ARBA00022617"/>
    </source>
</evidence>
<keyword evidence="1" id="KW-0813">Transport</keyword>
<dbReference type="HOGENOM" id="CLU_060944_2_1_5"/>
<dbReference type="InterPro" id="IPR009056">
    <property type="entry name" value="Cyt_c-like_dom"/>
</dbReference>
<sequence length="118" mass="12514">MRQFILGAALALLAPLAAQAQDAAAGEKLFAQCKACHAFGKNGVGPDLKGTVGRKAGTHEGYNYSAALKDSGLTWDEATLHKWLANPKGLVPGTKMIYAGLKDEKKVSDLIAYLKTQQ</sequence>
<evidence type="ECO:0000259" key="8">
    <source>
        <dbReference type="PROSITE" id="PS51007"/>
    </source>
</evidence>
<keyword evidence="4" id="KW-0249">Electron transport</keyword>
<dbReference type="InterPro" id="IPR002327">
    <property type="entry name" value="Cyt_c_1A/1B"/>
</dbReference>
<protein>
    <submittedName>
        <fullName evidence="9">Cytochrome c class I</fullName>
    </submittedName>
</protein>
<name>B8ID58_METNO</name>
<dbReference type="GO" id="GO:0046872">
    <property type="term" value="F:metal ion binding"/>
    <property type="evidence" value="ECO:0007669"/>
    <property type="project" value="UniProtKB-KW"/>
</dbReference>
<keyword evidence="5 6" id="KW-0408">Iron</keyword>
<dbReference type="KEGG" id="mno:Mnod_4583"/>
<dbReference type="PRINTS" id="PR00604">
    <property type="entry name" value="CYTCHRMECIAB"/>
</dbReference>
<evidence type="ECO:0000256" key="3">
    <source>
        <dbReference type="ARBA" id="ARBA00022723"/>
    </source>
</evidence>
<dbReference type="AlphaFoldDB" id="B8ID58"/>
<organism evidence="9 10">
    <name type="scientific">Methylobacterium nodulans (strain LMG 21967 / CNCM I-2342 / ORS 2060)</name>
    <dbReference type="NCBI Taxonomy" id="460265"/>
    <lineage>
        <taxon>Bacteria</taxon>
        <taxon>Pseudomonadati</taxon>
        <taxon>Pseudomonadota</taxon>
        <taxon>Alphaproteobacteria</taxon>
        <taxon>Hyphomicrobiales</taxon>
        <taxon>Methylobacteriaceae</taxon>
        <taxon>Methylobacterium</taxon>
    </lineage>
</organism>
<keyword evidence="7" id="KW-0732">Signal</keyword>
<gene>
    <name evidence="9" type="ordered locus">Mnod_4583</name>
</gene>
<evidence type="ECO:0000256" key="6">
    <source>
        <dbReference type="PROSITE-ProRule" id="PRU00433"/>
    </source>
</evidence>
<evidence type="ECO:0000256" key="7">
    <source>
        <dbReference type="SAM" id="SignalP"/>
    </source>
</evidence>
<reference evidence="9 10" key="1">
    <citation type="submission" date="2009-01" db="EMBL/GenBank/DDBJ databases">
        <title>Complete sequence of chromosome of Methylobacterium nodulans ORS 2060.</title>
        <authorList>
            <consortium name="US DOE Joint Genome Institute"/>
            <person name="Lucas S."/>
            <person name="Copeland A."/>
            <person name="Lapidus A."/>
            <person name="Glavina del Rio T."/>
            <person name="Dalin E."/>
            <person name="Tice H."/>
            <person name="Bruce D."/>
            <person name="Goodwin L."/>
            <person name="Pitluck S."/>
            <person name="Sims D."/>
            <person name="Brettin T."/>
            <person name="Detter J.C."/>
            <person name="Han C."/>
            <person name="Larimer F."/>
            <person name="Land M."/>
            <person name="Hauser L."/>
            <person name="Kyrpides N."/>
            <person name="Ivanova N."/>
            <person name="Marx C.J."/>
            <person name="Richardson P."/>
        </authorList>
    </citation>
    <scope>NUCLEOTIDE SEQUENCE [LARGE SCALE GENOMIC DNA]</scope>
    <source>
        <strain evidence="10">LMG 21967 / CNCM I-2342 / ORS 2060</strain>
    </source>
</reference>
<dbReference type="RefSeq" id="WP_015931088.1">
    <property type="nucleotide sequence ID" value="NC_011894.1"/>
</dbReference>
<dbReference type="PROSITE" id="PS51007">
    <property type="entry name" value="CYTC"/>
    <property type="match status" value="1"/>
</dbReference>
<dbReference type="EMBL" id="CP001349">
    <property type="protein sequence ID" value="ACL59450.1"/>
    <property type="molecule type" value="Genomic_DNA"/>
</dbReference>
<keyword evidence="2 6" id="KW-0349">Heme</keyword>
<evidence type="ECO:0000313" key="9">
    <source>
        <dbReference type="EMBL" id="ACL59450.1"/>
    </source>
</evidence>
<dbReference type="Pfam" id="PF00034">
    <property type="entry name" value="Cytochrom_C"/>
    <property type="match status" value="1"/>
</dbReference>
<keyword evidence="3 6" id="KW-0479">Metal-binding</keyword>
<feature type="signal peptide" evidence="7">
    <location>
        <begin position="1"/>
        <end position="20"/>
    </location>
</feature>
<evidence type="ECO:0000256" key="1">
    <source>
        <dbReference type="ARBA" id="ARBA00022448"/>
    </source>
</evidence>
<dbReference type="GO" id="GO:0020037">
    <property type="term" value="F:heme binding"/>
    <property type="evidence" value="ECO:0007669"/>
    <property type="project" value="InterPro"/>
</dbReference>
<keyword evidence="10" id="KW-1185">Reference proteome</keyword>
<dbReference type="Gene3D" id="1.10.760.10">
    <property type="entry name" value="Cytochrome c-like domain"/>
    <property type="match status" value="1"/>
</dbReference>
<proteinExistence type="predicted"/>
<dbReference type="STRING" id="460265.Mnod_4583"/>